<gene>
    <name evidence="4" type="ORF">GCM10010218_04410</name>
</gene>
<reference evidence="4" key="1">
    <citation type="journal article" date="2014" name="Int. J. Syst. Evol. Microbiol.">
        <title>Complete genome sequence of Corynebacterium casei LMG S-19264T (=DSM 44701T), isolated from a smear-ripened cheese.</title>
        <authorList>
            <consortium name="US DOE Joint Genome Institute (JGI-PGF)"/>
            <person name="Walter F."/>
            <person name="Albersmeier A."/>
            <person name="Kalinowski J."/>
            <person name="Ruckert C."/>
        </authorList>
    </citation>
    <scope>NUCLEOTIDE SEQUENCE</scope>
    <source>
        <strain evidence="4">JCM 4059</strain>
    </source>
</reference>
<sequence length="397" mass="44810">MTETSSASRLAGHSDARLLRDIATAIVRLDDHGNLDSFRLPYPAEAQRALNALVLECLRKDASPPTSLPDLLRWCRSRPVSSWPLELPEDIFSAQDWLIDPQSAKPTQFCHELAVKGRVDSSSAQYDQLVITEALRLCRVDGSPESYAAFRRLLVDRPVLTEAEWFDVTTDLYLDPVRELIDEIYEPVPDAYERDGKYATCGRCLTLLLPLVDGGWWCERDQCRHQGSPPPGQELDSHSAGELRQLRRPLRQFVTGPGRAETQLEQSLRHLGLVVEMWPGYDAYDLRVTFPDGHVWAIDVKDWAHPGLLGRAAQPVPREPSYDEACWVVPRFRVAVRKDYLDVYARERPPGAGGLRLLTDVQLREAAMARLRGERGPHARIAPDRSANLTERQEGHA</sequence>
<accession>A0A919E985</accession>
<dbReference type="EMBL" id="BNBD01000001">
    <property type="protein sequence ID" value="GHF26634.1"/>
    <property type="molecule type" value="Genomic_DNA"/>
</dbReference>
<dbReference type="Proteomes" id="UP000638313">
    <property type="component" value="Unassembled WGS sequence"/>
</dbReference>
<feature type="region of interest" description="Disordered" evidence="1">
    <location>
        <begin position="374"/>
        <end position="397"/>
    </location>
</feature>
<dbReference type="InterPro" id="IPR041191">
    <property type="entry name" value="pPIWI_RE_Y"/>
</dbReference>
<dbReference type="Pfam" id="PF18156">
    <property type="entry name" value="pPIWI_RE_Y"/>
    <property type="match status" value="1"/>
</dbReference>
<evidence type="ECO:0000313" key="4">
    <source>
        <dbReference type="EMBL" id="GHF26634.1"/>
    </source>
</evidence>
<dbReference type="RefSeq" id="WP_190127623.1">
    <property type="nucleotide sequence ID" value="NZ_BNBD01000001.1"/>
</dbReference>
<organism evidence="4 5">
    <name type="scientific">Streptomyces mashuensis</name>
    <dbReference type="NCBI Taxonomy" id="33904"/>
    <lineage>
        <taxon>Bacteria</taxon>
        <taxon>Bacillati</taxon>
        <taxon>Actinomycetota</taxon>
        <taxon>Actinomycetes</taxon>
        <taxon>Kitasatosporales</taxon>
        <taxon>Streptomycetaceae</taxon>
        <taxon>Streptomyces</taxon>
    </lineage>
</organism>
<protein>
    <recommendedName>
        <fullName evidence="6">REase associating with pPIWI RE domain-containing protein</fullName>
    </recommendedName>
</protein>
<feature type="domain" description="pPIWI-RE three-gene island" evidence="3">
    <location>
        <begin position="18"/>
        <end position="161"/>
    </location>
</feature>
<reference evidence="4" key="2">
    <citation type="submission" date="2020-09" db="EMBL/GenBank/DDBJ databases">
        <authorList>
            <person name="Sun Q."/>
            <person name="Ohkuma M."/>
        </authorList>
    </citation>
    <scope>NUCLEOTIDE SEQUENCE</scope>
    <source>
        <strain evidence="4">JCM 4059</strain>
    </source>
</reference>
<evidence type="ECO:0000256" key="1">
    <source>
        <dbReference type="SAM" id="MobiDB-lite"/>
    </source>
</evidence>
<evidence type="ECO:0000313" key="5">
    <source>
        <dbReference type="Proteomes" id="UP000638313"/>
    </source>
</evidence>
<feature type="compositionally biased region" description="Basic and acidic residues" evidence="1">
    <location>
        <begin position="374"/>
        <end position="383"/>
    </location>
</feature>
<dbReference type="Pfam" id="PF18154">
    <property type="entry name" value="pPIWI_RE_REase"/>
    <property type="match status" value="1"/>
</dbReference>
<evidence type="ECO:0000259" key="3">
    <source>
        <dbReference type="Pfam" id="PF18156"/>
    </source>
</evidence>
<evidence type="ECO:0000259" key="2">
    <source>
        <dbReference type="Pfam" id="PF18154"/>
    </source>
</evidence>
<evidence type="ECO:0008006" key="6">
    <source>
        <dbReference type="Google" id="ProtNLM"/>
    </source>
</evidence>
<dbReference type="InterPro" id="IPR040828">
    <property type="entry name" value="pPIWI_RE_REase"/>
</dbReference>
<feature type="domain" description="REase associating with pPIWI RE" evidence="2">
    <location>
        <begin position="258"/>
        <end position="374"/>
    </location>
</feature>
<keyword evidence="5" id="KW-1185">Reference proteome</keyword>
<proteinExistence type="predicted"/>
<dbReference type="AlphaFoldDB" id="A0A919E985"/>
<name>A0A919E985_9ACTN</name>
<comment type="caution">
    <text evidence="4">The sequence shown here is derived from an EMBL/GenBank/DDBJ whole genome shotgun (WGS) entry which is preliminary data.</text>
</comment>